<dbReference type="InterPro" id="IPR006558">
    <property type="entry name" value="LamG-like"/>
</dbReference>
<evidence type="ECO:0000313" key="5">
    <source>
        <dbReference type="EMBL" id="MFC4056796.1"/>
    </source>
</evidence>
<feature type="domain" description="LamG-like jellyroll fold" evidence="4">
    <location>
        <begin position="732"/>
        <end position="870"/>
    </location>
</feature>
<keyword evidence="2" id="KW-1015">Disulfide bond</keyword>
<accession>A0ABV8HXY3</accession>
<comment type="caution">
    <text evidence="5">The sequence shown here is derived from an EMBL/GenBank/DDBJ whole genome shotgun (WGS) entry which is preliminary data.</text>
</comment>
<evidence type="ECO:0000256" key="2">
    <source>
        <dbReference type="ARBA" id="ARBA00023157"/>
    </source>
</evidence>
<dbReference type="Gene3D" id="2.60.120.200">
    <property type="match status" value="2"/>
</dbReference>
<evidence type="ECO:0000259" key="4">
    <source>
        <dbReference type="SMART" id="SM00560"/>
    </source>
</evidence>
<organism evidence="5 6">
    <name type="scientific">Planomonospora corallina</name>
    <dbReference type="NCBI Taxonomy" id="1806052"/>
    <lineage>
        <taxon>Bacteria</taxon>
        <taxon>Bacillati</taxon>
        <taxon>Actinomycetota</taxon>
        <taxon>Actinomycetes</taxon>
        <taxon>Streptosporangiales</taxon>
        <taxon>Streptosporangiaceae</taxon>
        <taxon>Planomonospora</taxon>
    </lineage>
</organism>
<dbReference type="RefSeq" id="WP_377284754.1">
    <property type="nucleotide sequence ID" value="NZ_JBHSBM010000004.1"/>
</dbReference>
<evidence type="ECO:0000256" key="3">
    <source>
        <dbReference type="SAM" id="MobiDB-lite"/>
    </source>
</evidence>
<dbReference type="EMBL" id="JBHSBM010000004">
    <property type="protein sequence ID" value="MFC4056796.1"/>
    <property type="molecule type" value="Genomic_DNA"/>
</dbReference>
<feature type="region of interest" description="Disordered" evidence="3">
    <location>
        <begin position="193"/>
        <end position="220"/>
    </location>
</feature>
<dbReference type="PANTHER" id="PTHR46943">
    <property type="entry name" value="PENTRAXIN-RELATED PROTEIN PTX3"/>
    <property type="match status" value="1"/>
</dbReference>
<evidence type="ECO:0000313" key="6">
    <source>
        <dbReference type="Proteomes" id="UP001595850"/>
    </source>
</evidence>
<keyword evidence="6" id="KW-1185">Reference proteome</keyword>
<feature type="region of interest" description="Disordered" evidence="3">
    <location>
        <begin position="562"/>
        <end position="587"/>
    </location>
</feature>
<proteinExistence type="predicted"/>
<dbReference type="Pfam" id="PF13385">
    <property type="entry name" value="Laminin_G_3"/>
    <property type="match status" value="2"/>
</dbReference>
<feature type="region of interest" description="Disordered" evidence="3">
    <location>
        <begin position="1"/>
        <end position="20"/>
    </location>
</feature>
<reference evidence="6" key="1">
    <citation type="journal article" date="2019" name="Int. J. Syst. Evol. Microbiol.">
        <title>The Global Catalogue of Microorganisms (GCM) 10K type strain sequencing project: providing services to taxonomists for standard genome sequencing and annotation.</title>
        <authorList>
            <consortium name="The Broad Institute Genomics Platform"/>
            <consortium name="The Broad Institute Genome Sequencing Center for Infectious Disease"/>
            <person name="Wu L."/>
            <person name="Ma J."/>
        </authorList>
    </citation>
    <scope>NUCLEOTIDE SEQUENCE [LARGE SCALE GENOMIC DNA]</scope>
    <source>
        <strain evidence="6">TBRC 4489</strain>
    </source>
</reference>
<feature type="domain" description="LamG-like jellyroll fold" evidence="4">
    <location>
        <begin position="944"/>
        <end position="1094"/>
    </location>
</feature>
<dbReference type="Proteomes" id="UP001595850">
    <property type="component" value="Unassembled WGS sequence"/>
</dbReference>
<name>A0ABV8HXY3_9ACTN</name>
<dbReference type="InterPro" id="IPR042837">
    <property type="entry name" value="PTX3"/>
</dbReference>
<evidence type="ECO:0000256" key="1">
    <source>
        <dbReference type="ARBA" id="ARBA00022729"/>
    </source>
</evidence>
<dbReference type="InterPro" id="IPR013320">
    <property type="entry name" value="ConA-like_dom_sf"/>
</dbReference>
<dbReference type="SUPFAM" id="SSF49899">
    <property type="entry name" value="Concanavalin A-like lectins/glucanases"/>
    <property type="match status" value="2"/>
</dbReference>
<dbReference type="SMART" id="SM00560">
    <property type="entry name" value="LamGL"/>
    <property type="match status" value="2"/>
</dbReference>
<gene>
    <name evidence="5" type="ORF">ACFOWE_00670</name>
</gene>
<dbReference type="PANTHER" id="PTHR46943:SF1">
    <property type="entry name" value="PENTRAXIN-RELATED PROTEIN PTX3"/>
    <property type="match status" value="1"/>
</dbReference>
<protein>
    <submittedName>
        <fullName evidence="5">LamG-like jellyroll fold domain-containing protein</fullName>
    </submittedName>
</protein>
<keyword evidence="1" id="KW-0732">Signal</keyword>
<feature type="compositionally biased region" description="Low complexity" evidence="3">
    <location>
        <begin position="1"/>
        <end position="14"/>
    </location>
</feature>
<sequence>MATAAEASALARSSGRPVEVLSQRAEAREVRALPSGAFEVVEHLRPVRTRKHGAWTEVDPTLTPLPGGGYAPAASTVDLRLSAGGDEPFVTMGRAGRAFSLSWPKTLPAPEVSGDTATYSEVLPGVDLQVRADVDGFAQLLVVKTPQAARDPALARLRLQIKTEGLTLGADTSGVLRARDAVSKSEVFEAPTPLMWDSGPSPVAGRSIAQSATQDAAEGPLEGSRLARIGVELAPSELGLVPDRKMLTAAGTRFPVYIDPVWKTVTRSARLMVSSGYPTTSYYNFDGAQGVGLCDVQFDGACVKDQKKRLFFRMPIGSVAGKHVISAEFVAYETHAYDCKNPTVVQLWHASGFGSSSTWNSTDDNWVKQLASRDVAYCSRTPVEFGGTALRDAVKAAVSRKDANINFGLRAYSESTMSWWKRFANDAYLRIEYNTPPPQPLMKNLSMSPGGPCVYSAPPTVNRPPTMYAVLTDPDSGSAAKLQAQFRILWDDNTGIWTAPLTAAKTTGSTFQTTAPATIPQNKTLSWIVRTWDGHQWSPWSSAGDATGCYFSYDAAAPPAPSLTSADYPPSDPENPGDPWHDGVGRYGSFTVSTTQSDVNRYWVGVNATPTAAGEYRPATPGGPVTVKVAPTRAGVNFLYVKALDAAGNASAPTTYMFRVSAGTAPRARWTLDEPAGATSLSAAVRPGTAAVSTRVSGGVTLGVDGQVGTAMRGDGSTGHAETSGPVVDTSRTYSVGAWVRLADTDGFATVVNQDGNVVSGFYLQYVHDDNRWSFSLSNADAVQGGVRVLSTTPPEVGEWTHLLGVYDAVAKTARLYVNGALQQEKRFTVTWNATGPMAIGRAKHSGNKVDFFPGEIDDVQVFDRLVSAEEAVDLHSRHPVLSGRWTLNTGGQDGSGRGRPLTFGDQAHVSQSAGWLGDPMGGLVLDGSGDYAATSGPVVGTDRSFTVAGWVTSAGRPSAKATVFSQAGAANSGFILRYNPAAAGGAGGWQVDMPGSDAAGAGSQAAEHSAYQLQLEWDHVAIVYDSFADVLRLYVNGWLEETETAVSARWHTIGFNATSALQLGRSKTAGTWGEYWPGVIDDVWAFSGVLSEEQIQTLAGYTEIPSDSPF</sequence>